<dbReference type="GO" id="GO:0009055">
    <property type="term" value="F:electron transfer activity"/>
    <property type="evidence" value="ECO:0007669"/>
    <property type="project" value="TreeGrafter"/>
</dbReference>
<evidence type="ECO:0000256" key="1">
    <source>
        <dbReference type="ARBA" id="ARBA00023002"/>
    </source>
</evidence>
<evidence type="ECO:0000259" key="2">
    <source>
        <dbReference type="Pfam" id="PF02525"/>
    </source>
</evidence>
<protein>
    <submittedName>
        <fullName evidence="3">General stress protein 14</fullName>
    </submittedName>
</protein>
<dbReference type="SUPFAM" id="SSF52218">
    <property type="entry name" value="Flavoproteins"/>
    <property type="match status" value="1"/>
</dbReference>
<dbReference type="STRING" id="267212.GCA_001063965_00815"/>
<dbReference type="AlphaFoldDB" id="F2BBD0"/>
<dbReference type="PANTHER" id="PTHR47307:SF1">
    <property type="entry name" value="GLUTATHIONE-REGULATED POTASSIUM-EFFLUX SYSTEM ANCILLARY PROTEIN KEFG"/>
    <property type="match status" value="1"/>
</dbReference>
<proteinExistence type="predicted"/>
<keyword evidence="4" id="KW-1185">Reference proteome</keyword>
<feature type="domain" description="Flavodoxin-like fold" evidence="2">
    <location>
        <begin position="2"/>
        <end position="72"/>
    </location>
</feature>
<name>F2BBD0_9NEIS</name>
<comment type="caution">
    <text evidence="3">The sequence shown here is derived from an EMBL/GenBank/DDBJ whole genome shotgun (WGS) entry which is preliminary data.</text>
</comment>
<keyword evidence="1" id="KW-0560">Oxidoreductase</keyword>
<evidence type="ECO:0000313" key="3">
    <source>
        <dbReference type="EMBL" id="EGF11229.1"/>
    </source>
</evidence>
<dbReference type="InterPro" id="IPR003680">
    <property type="entry name" value="Flavodoxin_fold"/>
</dbReference>
<gene>
    <name evidence="3" type="ORF">HMPREF9123_1035</name>
</gene>
<organism evidence="3 4">
    <name type="scientific">Neisseria bacilliformis ATCC BAA-1200</name>
    <dbReference type="NCBI Taxonomy" id="888742"/>
    <lineage>
        <taxon>Bacteria</taxon>
        <taxon>Pseudomonadati</taxon>
        <taxon>Pseudomonadota</taxon>
        <taxon>Betaproteobacteria</taxon>
        <taxon>Neisseriales</taxon>
        <taxon>Neisseriaceae</taxon>
        <taxon>Neisseria</taxon>
    </lineage>
</organism>
<dbReference type="InterPro" id="IPR046980">
    <property type="entry name" value="KefG/KefF"/>
</dbReference>
<dbReference type="Proteomes" id="UP000004105">
    <property type="component" value="Unassembled WGS sequence"/>
</dbReference>
<dbReference type="RefSeq" id="WP_007342044.1">
    <property type="nucleotide sequence ID" value="NZ_GL878494.1"/>
</dbReference>
<dbReference type="EMBL" id="AFAY01000021">
    <property type="protein sequence ID" value="EGF11229.1"/>
    <property type="molecule type" value="Genomic_DNA"/>
</dbReference>
<dbReference type="GO" id="GO:0010181">
    <property type="term" value="F:FMN binding"/>
    <property type="evidence" value="ECO:0007669"/>
    <property type="project" value="TreeGrafter"/>
</dbReference>
<accession>F2BBD0</accession>
<dbReference type="Pfam" id="PF02525">
    <property type="entry name" value="Flavodoxin_2"/>
    <property type="match status" value="1"/>
</dbReference>
<dbReference type="Gene3D" id="3.40.50.360">
    <property type="match status" value="1"/>
</dbReference>
<dbReference type="InterPro" id="IPR029039">
    <property type="entry name" value="Flavoprotein-like_sf"/>
</dbReference>
<dbReference type="GO" id="GO:0003955">
    <property type="term" value="F:NAD(P)H dehydrogenase (quinone) activity"/>
    <property type="evidence" value="ECO:0007669"/>
    <property type="project" value="TreeGrafter"/>
</dbReference>
<dbReference type="HOGENOM" id="CLU_2194112_0_0_4"/>
<reference evidence="3 4" key="1">
    <citation type="submission" date="2011-02" db="EMBL/GenBank/DDBJ databases">
        <authorList>
            <person name="Muzny D."/>
            <person name="Qin X."/>
            <person name="Deng J."/>
            <person name="Jiang H."/>
            <person name="Liu Y."/>
            <person name="Qu J."/>
            <person name="Song X.-Z."/>
            <person name="Zhang L."/>
            <person name="Thornton R."/>
            <person name="Coyle M."/>
            <person name="Francisco L."/>
            <person name="Jackson L."/>
            <person name="Javaid M."/>
            <person name="Korchina V."/>
            <person name="Kovar C."/>
            <person name="Mata R."/>
            <person name="Mathew T."/>
            <person name="Ngo R."/>
            <person name="Nguyen L."/>
            <person name="Nguyen N."/>
            <person name="Okwuonu G."/>
            <person name="Ongeri F."/>
            <person name="Pham C."/>
            <person name="Simmons D."/>
            <person name="Wilczek-Boney K."/>
            <person name="Hale W."/>
            <person name="Jakkamsetti A."/>
            <person name="Pham P."/>
            <person name="Ruth R."/>
            <person name="San Lucas F."/>
            <person name="Warren J."/>
            <person name="Zhang J."/>
            <person name="Zhao Z."/>
            <person name="Zhou C."/>
            <person name="Zhu D."/>
            <person name="Lee S."/>
            <person name="Bess C."/>
            <person name="Blankenburg K."/>
            <person name="Forbes L."/>
            <person name="Fu Q."/>
            <person name="Gubbala S."/>
            <person name="Hirani K."/>
            <person name="Jayaseelan J.C."/>
            <person name="Lara F."/>
            <person name="Munidasa M."/>
            <person name="Palculict T."/>
            <person name="Patil S."/>
            <person name="Pu L.-L."/>
            <person name="Saada N."/>
            <person name="Tang L."/>
            <person name="Weissenberger G."/>
            <person name="Zhu Y."/>
            <person name="Hemphill L."/>
            <person name="Shang Y."/>
            <person name="Youmans B."/>
            <person name="Ayvaz T."/>
            <person name="Ross M."/>
            <person name="Santibanez J."/>
            <person name="Aqrawi P."/>
            <person name="Gross S."/>
            <person name="Joshi V."/>
            <person name="Fowler G."/>
            <person name="Nazareth L."/>
            <person name="Reid J."/>
            <person name="Worley K."/>
            <person name="Petrosino J."/>
            <person name="Highlander S."/>
            <person name="Gibbs R."/>
        </authorList>
    </citation>
    <scope>NUCLEOTIDE SEQUENCE [LARGE SCALE GENOMIC DNA]</scope>
    <source>
        <strain evidence="3 4">ATCC BAA-1200</strain>
    </source>
</reference>
<sequence>MSKTLVIAAHPNIAQSAVNKRWLAQLRRYPERFTVHELYAAYPDGKIDIAAEQRLADAHQALVLQFPVYWFNARLNCPCATATPTTARCLPSTPSTATRATPKPLCRR</sequence>
<evidence type="ECO:0000313" key="4">
    <source>
        <dbReference type="Proteomes" id="UP000004105"/>
    </source>
</evidence>
<dbReference type="PANTHER" id="PTHR47307">
    <property type="entry name" value="GLUTATHIONE-REGULATED POTASSIUM-EFFLUX SYSTEM ANCILLARY PROTEIN KEFG"/>
    <property type="match status" value="1"/>
</dbReference>